<accession>A0A1F5NS10</accession>
<dbReference type="Proteomes" id="UP000176233">
    <property type="component" value="Unassembled WGS sequence"/>
</dbReference>
<comment type="caution">
    <text evidence="1">The sequence shown here is derived from an EMBL/GenBank/DDBJ whole genome shotgun (WGS) entry which is preliminary data.</text>
</comment>
<evidence type="ECO:0000313" key="2">
    <source>
        <dbReference type="Proteomes" id="UP000176233"/>
    </source>
</evidence>
<sequence>MTLCAAPGLAACESVKSITAPTATSGSLPSGVVASDTALLSAISGSSPIKIWSSLHQDYLVTGFQGTTYPNLVFLINGLRFEDLGVSNKQLSKDDAWSCKQI</sequence>
<gene>
    <name evidence="1" type="ORF">A2660_03115</name>
</gene>
<dbReference type="AlphaFoldDB" id="A0A1F5NS10"/>
<reference evidence="1 2" key="1">
    <citation type="journal article" date="2016" name="Nat. Commun.">
        <title>Thousands of microbial genomes shed light on interconnected biogeochemical processes in an aquifer system.</title>
        <authorList>
            <person name="Anantharaman K."/>
            <person name="Brown C.T."/>
            <person name="Hug L.A."/>
            <person name="Sharon I."/>
            <person name="Castelle C.J."/>
            <person name="Probst A.J."/>
            <person name="Thomas B.C."/>
            <person name="Singh A."/>
            <person name="Wilkins M.J."/>
            <person name="Karaoz U."/>
            <person name="Brodie E.L."/>
            <person name="Williams K.H."/>
            <person name="Hubbard S.S."/>
            <person name="Banfield J.F."/>
        </authorList>
    </citation>
    <scope>NUCLEOTIDE SEQUENCE [LARGE SCALE GENOMIC DNA]</scope>
</reference>
<proteinExistence type="predicted"/>
<evidence type="ECO:0000313" key="1">
    <source>
        <dbReference type="EMBL" id="OGE80437.1"/>
    </source>
</evidence>
<organism evidence="1 2">
    <name type="scientific">Candidatus Doudnabacteria bacterium RIFCSPHIGHO2_01_FULL_45_18</name>
    <dbReference type="NCBI Taxonomy" id="1817823"/>
    <lineage>
        <taxon>Bacteria</taxon>
        <taxon>Candidatus Doudnaibacteriota</taxon>
    </lineage>
</organism>
<name>A0A1F5NS10_9BACT</name>
<dbReference type="EMBL" id="MFEJ01000012">
    <property type="protein sequence ID" value="OGE80437.1"/>
    <property type="molecule type" value="Genomic_DNA"/>
</dbReference>
<protein>
    <submittedName>
        <fullName evidence="1">Uncharacterized protein</fullName>
    </submittedName>
</protein>